<dbReference type="GO" id="GO:0003887">
    <property type="term" value="F:DNA-directed DNA polymerase activity"/>
    <property type="evidence" value="ECO:0007669"/>
    <property type="project" value="UniProtKB-KW"/>
</dbReference>
<keyword evidence="10 12" id="KW-0238">DNA-binding</keyword>
<dbReference type="InterPro" id="IPR012337">
    <property type="entry name" value="RNaseH-like_sf"/>
</dbReference>
<dbReference type="InterPro" id="IPR006134">
    <property type="entry name" value="DNA-dir_DNA_pol_B_multi_dom"/>
</dbReference>
<keyword evidence="6" id="KW-0479">Metal-binding</keyword>
<dbReference type="Gene3D" id="2.40.50.730">
    <property type="match status" value="1"/>
</dbReference>
<keyword evidence="7" id="KW-0863">Zinc-finger</keyword>
<evidence type="ECO:0000256" key="10">
    <source>
        <dbReference type="ARBA" id="ARBA00023125"/>
    </source>
</evidence>
<dbReference type="InterPro" id="IPR006133">
    <property type="entry name" value="DNA-dir_DNA_pol_B_exonuc"/>
</dbReference>
<dbReference type="GO" id="GO:0003697">
    <property type="term" value="F:single-stranded DNA binding"/>
    <property type="evidence" value="ECO:0007669"/>
    <property type="project" value="TreeGrafter"/>
</dbReference>
<dbReference type="VEuPathDB" id="FungiDB:HMPREF1544_04731"/>
<evidence type="ECO:0000259" key="15">
    <source>
        <dbReference type="Pfam" id="PF03104"/>
    </source>
</evidence>
<comment type="catalytic activity">
    <reaction evidence="12">
        <text>DNA(n) + a 2'-deoxyribonucleoside 5'-triphosphate = DNA(n+1) + diphosphate</text>
        <dbReference type="Rhea" id="RHEA:22508"/>
        <dbReference type="Rhea" id="RHEA-COMP:17339"/>
        <dbReference type="Rhea" id="RHEA-COMP:17340"/>
        <dbReference type="ChEBI" id="CHEBI:33019"/>
        <dbReference type="ChEBI" id="CHEBI:61560"/>
        <dbReference type="ChEBI" id="CHEBI:173112"/>
        <dbReference type="EC" id="2.7.7.7"/>
    </reaction>
</comment>
<dbReference type="Gene3D" id="3.30.70.2820">
    <property type="match status" value="1"/>
</dbReference>
<sequence>MDIPPYLNVAMWWYDAIDSNQKGIVHLFGKVFDDQQEKYVSCCVRIKNIVRELYILPRQFKIDDEGNPTTDIVELNDVQQELKTLLERKRVFSYKMTTAEKKYVFSGTDIPREATYIKLNYSYKDYEFPTTQSGKTFSHVFGANTNPLEHFLIQKDIMGPCWLNLDQCTKLGNDLSWCALNIGLEDPQCCSVLQQEREAPPLNVMSLCLQTKISRLSQSNEVVAASIFLCQDVNVDTLDYTTGLNGFRNTIICLPPNVSYPQDAFEKTDREAQAASHKITLENSEFALLSRLLAAIHVYDPDIISGHNFFGGDLDILLTRMKRLRVPHWHKLGRLKSKVLPKTSGNADGAISSTYYQRLHMRGRIVCDTFEASQDLIKSKSFHLSELAKTQLDVIREDIKPHGLDAFYKTGHQLVALAKHCSLDAYLAFALMIKLQILPLTKQLTRLSGNLWSRSVHGARSERNEYLLLHAFYKKGYICPDKPVLQKKHSFEFVDEALELELPAAKRQLNANGKTTSFEGGLVLDPKTGIYDKYVLVLDFNSLYPSIMQEFNVCFTTMDVNGDENPAVEEACPSQDTIGILPALVKMFVDRRKSVKQLMNDPHLSATAKAQYHIEQMGLKLTANSMYGCLGSSYSRFFARPLAAFITSKGRDILRDTIHMAEESNLDVIYGDTDSIMINTNQKVFSRASKIGLSLRDKVNAKYTMLEIDIDGVFRRTLLLKKKKYAAQVLTKQANGTYKEVLEIKGLDIVRRDGCDLSRSTSERVLQLVLSNQPQEAIISSIHDYIKMVANKVHASEVPVHEYIIRKQLTKSPEEYRTVKGNPHVLVAKDMRRSGIAVKTGDTIPYIYCTKVTTDGVVVREPRMPDDVYSGKAVIDKDWYLLKQVLPSIDRICLPLESIDTSQLKECLHINRLPPPNTDDDMQIDEVPTMEEEEERASEDGEEEEGKETNTMLANVFKIKGQHDIKRLELKCTACHYIVSSGSTCAACGASLSVASIYYQTMAAVKRFIQMYYDSPLECNQPACGFETRDQMPIDNECCLQLNCQGKLVRQYSAGQLYDQIASFTESIKHIGQNQDVSSILTMLETLTKRSAYNYIDFNSYM</sequence>
<dbReference type="CDD" id="cd05532">
    <property type="entry name" value="POLBc_alpha"/>
    <property type="match status" value="1"/>
</dbReference>
<dbReference type="Gene3D" id="3.90.1600.10">
    <property type="entry name" value="Palm domain of DNA polymerase"/>
    <property type="match status" value="1"/>
</dbReference>
<accession>S2JE01</accession>
<evidence type="ECO:0000256" key="3">
    <source>
        <dbReference type="ARBA" id="ARBA00022679"/>
    </source>
</evidence>
<dbReference type="EC" id="2.7.7.7" evidence="12"/>
<dbReference type="InterPro" id="IPR038256">
    <property type="entry name" value="Pol_alpha_znc_sf"/>
</dbReference>
<dbReference type="PROSITE" id="PS00116">
    <property type="entry name" value="DNA_POLYMERASE_B"/>
    <property type="match status" value="1"/>
</dbReference>
<dbReference type="AlphaFoldDB" id="S2JE01"/>
<dbReference type="Proteomes" id="UP000014254">
    <property type="component" value="Unassembled WGS sequence"/>
</dbReference>
<keyword evidence="5 12" id="KW-0235">DNA replication</keyword>
<keyword evidence="11" id="KW-0539">Nucleus</keyword>
<dbReference type="EMBL" id="KE123950">
    <property type="protein sequence ID" value="EPB88496.1"/>
    <property type="molecule type" value="Genomic_DNA"/>
</dbReference>
<dbReference type="PANTHER" id="PTHR45861:SF1">
    <property type="entry name" value="DNA POLYMERASE ALPHA CATALYTIC SUBUNIT"/>
    <property type="match status" value="1"/>
</dbReference>
<dbReference type="InterPro" id="IPR045846">
    <property type="entry name" value="POLBc_alpha"/>
</dbReference>
<dbReference type="Pfam" id="PF00136">
    <property type="entry name" value="DNA_pol_B"/>
    <property type="match status" value="1"/>
</dbReference>
<dbReference type="Pfam" id="PF08996">
    <property type="entry name" value="zf-DNA_Pol"/>
    <property type="match status" value="1"/>
</dbReference>
<evidence type="ECO:0000256" key="8">
    <source>
        <dbReference type="ARBA" id="ARBA00022833"/>
    </source>
</evidence>
<dbReference type="InterPro" id="IPR017964">
    <property type="entry name" value="DNA-dir_DNA_pol_B_CS"/>
</dbReference>
<keyword evidence="8" id="KW-0862">Zinc</keyword>
<dbReference type="SMART" id="SM00486">
    <property type="entry name" value="POLBc"/>
    <property type="match status" value="1"/>
</dbReference>
<protein>
    <recommendedName>
        <fullName evidence="12">DNA polymerase</fullName>
        <ecNumber evidence="12">2.7.7.7</ecNumber>
    </recommendedName>
</protein>
<keyword evidence="3 12" id="KW-0808">Transferase</keyword>
<dbReference type="InterPro" id="IPR006172">
    <property type="entry name" value="DNA-dir_DNA_pol_B"/>
</dbReference>
<dbReference type="GO" id="GO:0003682">
    <property type="term" value="F:chromatin binding"/>
    <property type="evidence" value="ECO:0007669"/>
    <property type="project" value="TreeGrafter"/>
</dbReference>
<dbReference type="eggNOG" id="KOG0970">
    <property type="taxonomic scope" value="Eukaryota"/>
</dbReference>
<evidence type="ECO:0000313" key="17">
    <source>
        <dbReference type="EMBL" id="EPB88496.1"/>
    </source>
</evidence>
<dbReference type="GO" id="GO:0000166">
    <property type="term" value="F:nucleotide binding"/>
    <property type="evidence" value="ECO:0007669"/>
    <property type="project" value="InterPro"/>
</dbReference>
<dbReference type="SUPFAM" id="SSF56672">
    <property type="entry name" value="DNA/RNA polymerases"/>
    <property type="match status" value="1"/>
</dbReference>
<dbReference type="InterPro" id="IPR042087">
    <property type="entry name" value="DNA_pol_B_thumb"/>
</dbReference>
<proteinExistence type="inferred from homology"/>
<evidence type="ECO:0000256" key="2">
    <source>
        <dbReference type="ARBA" id="ARBA00005755"/>
    </source>
</evidence>
<evidence type="ECO:0000256" key="6">
    <source>
        <dbReference type="ARBA" id="ARBA00022723"/>
    </source>
</evidence>
<comment type="subcellular location">
    <subcellularLocation>
        <location evidence="1">Nucleus</location>
    </subcellularLocation>
</comment>
<dbReference type="NCBIfam" id="TIGR00592">
    <property type="entry name" value="pol2"/>
    <property type="match status" value="1"/>
</dbReference>
<dbReference type="Gene3D" id="1.10.3200.20">
    <property type="entry name" value="DNA Polymerase alpha, zinc finger"/>
    <property type="match status" value="1"/>
</dbReference>
<keyword evidence="18" id="KW-1185">Reference proteome</keyword>
<dbReference type="GO" id="GO:0003688">
    <property type="term" value="F:DNA replication origin binding"/>
    <property type="evidence" value="ECO:0007669"/>
    <property type="project" value="TreeGrafter"/>
</dbReference>
<organism evidence="17 18">
    <name type="scientific">Mucor circinelloides f. circinelloides (strain 1006PhL)</name>
    <name type="common">Mucormycosis agent</name>
    <name type="synonym">Calyptromyces circinelloides</name>
    <dbReference type="NCBI Taxonomy" id="1220926"/>
    <lineage>
        <taxon>Eukaryota</taxon>
        <taxon>Fungi</taxon>
        <taxon>Fungi incertae sedis</taxon>
        <taxon>Mucoromycota</taxon>
        <taxon>Mucoromycotina</taxon>
        <taxon>Mucoromycetes</taxon>
        <taxon>Mucorales</taxon>
        <taxon>Mucorineae</taxon>
        <taxon>Mucoraceae</taxon>
        <taxon>Mucor</taxon>
    </lineage>
</organism>
<dbReference type="OMA" id="WCALNIG"/>
<evidence type="ECO:0000259" key="16">
    <source>
        <dbReference type="Pfam" id="PF08996"/>
    </source>
</evidence>
<keyword evidence="4 12" id="KW-0548">Nucleotidyltransferase</keyword>
<dbReference type="GO" id="GO:0006272">
    <property type="term" value="P:leading strand elongation"/>
    <property type="evidence" value="ECO:0007669"/>
    <property type="project" value="TreeGrafter"/>
</dbReference>
<keyword evidence="9 12" id="KW-0239">DNA-directed DNA polymerase</keyword>
<dbReference type="Gene3D" id="1.10.287.690">
    <property type="entry name" value="Helix hairpin bin"/>
    <property type="match status" value="1"/>
</dbReference>
<evidence type="ECO:0000256" key="5">
    <source>
        <dbReference type="ARBA" id="ARBA00022705"/>
    </source>
</evidence>
<dbReference type="FunFam" id="3.30.70.2820:FF:000001">
    <property type="entry name" value="DNA polymerase"/>
    <property type="match status" value="1"/>
</dbReference>
<dbReference type="GO" id="GO:0005658">
    <property type="term" value="C:alpha DNA polymerase:primase complex"/>
    <property type="evidence" value="ECO:0007669"/>
    <property type="project" value="TreeGrafter"/>
</dbReference>
<feature type="domain" description="DNA-directed DNA polymerase family B exonuclease" evidence="15">
    <location>
        <begin position="139"/>
        <end position="386"/>
    </location>
</feature>
<gene>
    <name evidence="17" type="ORF">HMPREF1544_04731</name>
</gene>
<feature type="domain" description="DNA-directed DNA polymerase family B multifunctional" evidence="14">
    <location>
        <begin position="451"/>
        <end position="894"/>
    </location>
</feature>
<dbReference type="InterPro" id="IPR043502">
    <property type="entry name" value="DNA/RNA_pol_sf"/>
</dbReference>
<dbReference type="OrthoDB" id="6755010at2759"/>
<dbReference type="GO" id="GO:0008270">
    <property type="term" value="F:zinc ion binding"/>
    <property type="evidence" value="ECO:0007669"/>
    <property type="project" value="UniProtKB-KW"/>
</dbReference>
<evidence type="ECO:0000256" key="11">
    <source>
        <dbReference type="ARBA" id="ARBA00023242"/>
    </source>
</evidence>
<dbReference type="InterPro" id="IPR036397">
    <property type="entry name" value="RNaseH_sf"/>
</dbReference>
<evidence type="ECO:0000256" key="4">
    <source>
        <dbReference type="ARBA" id="ARBA00022695"/>
    </source>
</evidence>
<dbReference type="InterPro" id="IPR015088">
    <property type="entry name" value="Znf_DNA-dir_DNA_pol_B_alpha"/>
</dbReference>
<evidence type="ECO:0000256" key="12">
    <source>
        <dbReference type="RuleBase" id="RU000442"/>
    </source>
</evidence>
<dbReference type="Gene3D" id="3.30.420.10">
    <property type="entry name" value="Ribonuclease H-like superfamily/Ribonuclease H"/>
    <property type="match status" value="1"/>
</dbReference>
<evidence type="ECO:0000256" key="7">
    <source>
        <dbReference type="ARBA" id="ARBA00022771"/>
    </source>
</evidence>
<dbReference type="Gene3D" id="1.10.132.60">
    <property type="entry name" value="DNA polymerase family B, C-terminal domain"/>
    <property type="match status" value="1"/>
</dbReference>
<evidence type="ECO:0000259" key="14">
    <source>
        <dbReference type="Pfam" id="PF00136"/>
    </source>
</evidence>
<evidence type="ECO:0000256" key="1">
    <source>
        <dbReference type="ARBA" id="ARBA00004123"/>
    </source>
</evidence>
<dbReference type="GO" id="GO:0006273">
    <property type="term" value="P:lagging strand elongation"/>
    <property type="evidence" value="ECO:0007669"/>
    <property type="project" value="TreeGrafter"/>
</dbReference>
<dbReference type="GO" id="GO:1902975">
    <property type="term" value="P:mitotic DNA replication initiation"/>
    <property type="evidence" value="ECO:0007669"/>
    <property type="project" value="InterPro"/>
</dbReference>
<feature type="domain" description="Zinc finger DNA-directed DNA polymerase family B alpha" evidence="16">
    <location>
        <begin position="977"/>
        <end position="1064"/>
    </location>
</feature>
<comment type="similarity">
    <text evidence="2 12">Belongs to the DNA polymerase type-B family.</text>
</comment>
<name>S2JE01_MUCC1</name>
<reference evidence="18" key="1">
    <citation type="submission" date="2013-05" db="EMBL/GenBank/DDBJ databases">
        <title>The Genome sequence of Mucor circinelloides f. circinelloides 1006PhL.</title>
        <authorList>
            <consortium name="The Broad Institute Genomics Platform"/>
            <person name="Cuomo C."/>
            <person name="Earl A."/>
            <person name="Findley K."/>
            <person name="Lee S.C."/>
            <person name="Walker B."/>
            <person name="Young S."/>
            <person name="Zeng Q."/>
            <person name="Gargeya S."/>
            <person name="Fitzgerald M."/>
            <person name="Haas B."/>
            <person name="Abouelleil A."/>
            <person name="Allen A.W."/>
            <person name="Alvarado L."/>
            <person name="Arachchi H.M."/>
            <person name="Berlin A.M."/>
            <person name="Chapman S.B."/>
            <person name="Gainer-Dewar J."/>
            <person name="Goldberg J."/>
            <person name="Griggs A."/>
            <person name="Gujja S."/>
            <person name="Hansen M."/>
            <person name="Howarth C."/>
            <person name="Imamovic A."/>
            <person name="Ireland A."/>
            <person name="Larimer J."/>
            <person name="McCowan C."/>
            <person name="Murphy C."/>
            <person name="Pearson M."/>
            <person name="Poon T.W."/>
            <person name="Priest M."/>
            <person name="Roberts A."/>
            <person name="Saif S."/>
            <person name="Shea T."/>
            <person name="Sisk P."/>
            <person name="Sykes S."/>
            <person name="Wortman J."/>
            <person name="Nusbaum C."/>
            <person name="Birren B."/>
        </authorList>
    </citation>
    <scope>NUCLEOTIDE SEQUENCE [LARGE SCALE GENOMIC DNA]</scope>
    <source>
        <strain evidence="18">1006PhL</strain>
    </source>
</reference>
<evidence type="ECO:0000256" key="13">
    <source>
        <dbReference type="SAM" id="MobiDB-lite"/>
    </source>
</evidence>
<dbReference type="InterPro" id="IPR023211">
    <property type="entry name" value="DNA_pol_palm_dom_sf"/>
</dbReference>
<dbReference type="STRING" id="1220926.S2JE01"/>
<feature type="compositionally biased region" description="Acidic residues" evidence="13">
    <location>
        <begin position="928"/>
        <end position="946"/>
    </location>
</feature>
<evidence type="ECO:0000256" key="9">
    <source>
        <dbReference type="ARBA" id="ARBA00022932"/>
    </source>
</evidence>
<dbReference type="Pfam" id="PF03104">
    <property type="entry name" value="DNA_pol_B_exo1"/>
    <property type="match status" value="1"/>
</dbReference>
<dbReference type="SUPFAM" id="SSF53098">
    <property type="entry name" value="Ribonuclease H-like"/>
    <property type="match status" value="1"/>
</dbReference>
<feature type="region of interest" description="Disordered" evidence="13">
    <location>
        <begin position="928"/>
        <end position="948"/>
    </location>
</feature>
<dbReference type="PRINTS" id="PR00106">
    <property type="entry name" value="DNAPOLB"/>
</dbReference>
<evidence type="ECO:0000313" key="18">
    <source>
        <dbReference type="Proteomes" id="UP000014254"/>
    </source>
</evidence>
<dbReference type="InParanoid" id="S2JE01"/>
<dbReference type="PANTHER" id="PTHR45861">
    <property type="entry name" value="DNA POLYMERASE ALPHA CATALYTIC SUBUNIT"/>
    <property type="match status" value="1"/>
</dbReference>
<dbReference type="CDD" id="cd05776">
    <property type="entry name" value="DNA_polB_alpha_exo"/>
    <property type="match status" value="1"/>
</dbReference>